<evidence type="ECO:0000256" key="4">
    <source>
        <dbReference type="ARBA" id="ARBA00022857"/>
    </source>
</evidence>
<dbReference type="PANTHER" id="PTHR43303">
    <property type="entry name" value="NADPH DEHYDROGENASE C23G7.10C-RELATED"/>
    <property type="match status" value="1"/>
</dbReference>
<evidence type="ECO:0000256" key="3">
    <source>
        <dbReference type="ARBA" id="ARBA00022643"/>
    </source>
</evidence>
<dbReference type="InterPro" id="IPR013785">
    <property type="entry name" value="Aldolase_TIM"/>
</dbReference>
<reference evidence="8 9" key="1">
    <citation type="journal article" date="2021" name="Environ. Microbiol.">
        <title>Genetic insights into the dark matter of the mammalian gut microbiota through targeted genome reconstruction.</title>
        <authorList>
            <person name="Lugli G.A."/>
            <person name="Alessandri G."/>
            <person name="Milani C."/>
            <person name="Viappiani A."/>
            <person name="Fontana F."/>
            <person name="Tarracchini C."/>
            <person name="Mancabelli L."/>
            <person name="Argentini C."/>
            <person name="Ruiz L."/>
            <person name="Margolles A."/>
            <person name="van Sinderen D."/>
            <person name="Turroni F."/>
            <person name="Ventura M."/>
        </authorList>
    </citation>
    <scope>NUCLEOTIDE SEQUENCE [LARGE SCALE GENOMIC DNA]</scope>
    <source>
        <strain evidence="8 9">MA2</strain>
    </source>
</reference>
<dbReference type="InterPro" id="IPR044152">
    <property type="entry name" value="YqjM-like"/>
</dbReference>
<organism evidence="8 9">
    <name type="scientific">Bifidobacterium santillanense</name>
    <dbReference type="NCBI Taxonomy" id="2809028"/>
    <lineage>
        <taxon>Bacteria</taxon>
        <taxon>Bacillati</taxon>
        <taxon>Actinomycetota</taxon>
        <taxon>Actinomycetes</taxon>
        <taxon>Bifidobacteriales</taxon>
        <taxon>Bifidobacteriaceae</taxon>
        <taxon>Bifidobacterium</taxon>
    </lineage>
</organism>
<evidence type="ECO:0000259" key="7">
    <source>
        <dbReference type="Pfam" id="PF00724"/>
    </source>
</evidence>
<feature type="compositionally biased region" description="Basic residues" evidence="6">
    <location>
        <begin position="53"/>
        <end position="62"/>
    </location>
</feature>
<sequence length="468" mass="49320">MADQTETSNTNDTANTGDEGIESPSGFDFRGLTISGVAPAAAPVPTDGGGVKGGRKGGRKSAKSSGKGAKSGGKADKTGKDGKAKAGRSAATPAPAFLGTFPDKPGADGPALFEPMTLRGLTIRNRIWLPPMDTYSAFGRDGRPTPFHYQHYVSRALGGFGMIIAEATAVAPEGRISPCDVGLWDDWQIDAWRWIVEDIKAAGAVAAIQLNHAGRKGSTGCFTTGYEGRTVPPEAGGWPTVAPSAIPFGDYATPRELGVDEIHGLVGAFAAAARRAVAAGFQAIEIHAAHGYLISQFLDPLSNERADEYGNGFEGRIRFLLEVVDAIRGEIPGDMPLLVRVSATDWAAGGWDLDQTVALARILREHGVDLVDVSTGGIVSGVTVPVKPDYQVPFSAQVRRRAEVPVTAVGLITKPKQAERVLLKGKADAVEIGRAALRDPYWPLRAADKLGVPSDRVPYAPQYVRGAY</sequence>
<keyword evidence="9" id="KW-1185">Reference proteome</keyword>
<dbReference type="InterPro" id="IPR001155">
    <property type="entry name" value="OxRdtase_FMN_N"/>
</dbReference>
<name>A0ABS5UPH4_9BIFI</name>
<evidence type="ECO:0000313" key="8">
    <source>
        <dbReference type="EMBL" id="MBT1172848.1"/>
    </source>
</evidence>
<feature type="domain" description="NADH:flavin oxidoreductase/NADH oxidase N-terminal" evidence="7">
    <location>
        <begin position="112"/>
        <end position="449"/>
    </location>
</feature>
<keyword evidence="3" id="KW-0288">FMN</keyword>
<dbReference type="CDD" id="cd02932">
    <property type="entry name" value="OYE_YqiM_FMN"/>
    <property type="match status" value="1"/>
</dbReference>
<dbReference type="Gene3D" id="3.20.20.70">
    <property type="entry name" value="Aldolase class I"/>
    <property type="match status" value="1"/>
</dbReference>
<comment type="cofactor">
    <cofactor evidence="1">
        <name>FMN</name>
        <dbReference type="ChEBI" id="CHEBI:58210"/>
    </cofactor>
</comment>
<feature type="region of interest" description="Disordered" evidence="6">
    <location>
        <begin position="1"/>
        <end position="104"/>
    </location>
</feature>
<keyword evidence="5" id="KW-0560">Oxidoreductase</keyword>
<dbReference type="SUPFAM" id="SSF51395">
    <property type="entry name" value="FMN-linked oxidoreductases"/>
    <property type="match status" value="1"/>
</dbReference>
<evidence type="ECO:0000256" key="2">
    <source>
        <dbReference type="ARBA" id="ARBA00022630"/>
    </source>
</evidence>
<dbReference type="EMBL" id="JAFEJS010000004">
    <property type="protein sequence ID" value="MBT1172848.1"/>
    <property type="molecule type" value="Genomic_DNA"/>
</dbReference>
<evidence type="ECO:0000256" key="6">
    <source>
        <dbReference type="SAM" id="MobiDB-lite"/>
    </source>
</evidence>
<gene>
    <name evidence="8" type="ORF">JS528_05670</name>
</gene>
<proteinExistence type="predicted"/>
<accession>A0ABS5UPH4</accession>
<evidence type="ECO:0000313" key="9">
    <source>
        <dbReference type="Proteomes" id="UP000773064"/>
    </source>
</evidence>
<dbReference type="Proteomes" id="UP000773064">
    <property type="component" value="Unassembled WGS sequence"/>
</dbReference>
<dbReference type="PANTHER" id="PTHR43303:SF4">
    <property type="entry name" value="NADPH DEHYDROGENASE C23G7.10C-RELATED"/>
    <property type="match status" value="1"/>
</dbReference>
<feature type="compositionally biased region" description="Polar residues" evidence="6">
    <location>
        <begin position="1"/>
        <end position="16"/>
    </location>
</feature>
<evidence type="ECO:0000256" key="1">
    <source>
        <dbReference type="ARBA" id="ARBA00001917"/>
    </source>
</evidence>
<keyword evidence="4" id="KW-0521">NADP</keyword>
<evidence type="ECO:0000256" key="5">
    <source>
        <dbReference type="ARBA" id="ARBA00023002"/>
    </source>
</evidence>
<feature type="compositionally biased region" description="Basic and acidic residues" evidence="6">
    <location>
        <begin position="73"/>
        <end position="84"/>
    </location>
</feature>
<protein>
    <submittedName>
        <fullName evidence="8">NADH:flavin oxidoreductase/NADH oxidase</fullName>
    </submittedName>
</protein>
<keyword evidence="2" id="KW-0285">Flavoprotein</keyword>
<dbReference type="Pfam" id="PF00724">
    <property type="entry name" value="Oxidored_FMN"/>
    <property type="match status" value="1"/>
</dbReference>
<comment type="caution">
    <text evidence="8">The sequence shown here is derived from an EMBL/GenBank/DDBJ whole genome shotgun (WGS) entry which is preliminary data.</text>
</comment>